<feature type="compositionally biased region" description="Polar residues" evidence="5">
    <location>
        <begin position="420"/>
        <end position="442"/>
    </location>
</feature>
<dbReference type="SUPFAM" id="SSF50978">
    <property type="entry name" value="WD40 repeat-like"/>
    <property type="match status" value="1"/>
</dbReference>
<dbReference type="InterPro" id="IPR036322">
    <property type="entry name" value="WD40_repeat_dom_sf"/>
</dbReference>
<dbReference type="PANTHER" id="PTHR19849:SF0">
    <property type="entry name" value="PHOSPHOLIPASE A-2-ACTIVATING PROTEIN"/>
    <property type="match status" value="1"/>
</dbReference>
<evidence type="ECO:0000256" key="4">
    <source>
        <dbReference type="PROSITE-ProRule" id="PRU00221"/>
    </source>
</evidence>
<feature type="domain" description="PUL" evidence="6">
    <location>
        <begin position="444"/>
        <end position="752"/>
    </location>
</feature>
<evidence type="ECO:0000259" key="6">
    <source>
        <dbReference type="PROSITE" id="PS51396"/>
    </source>
</evidence>
<dbReference type="SMART" id="SM00320">
    <property type="entry name" value="WD40"/>
    <property type="match status" value="6"/>
</dbReference>
<feature type="repeat" description="WD" evidence="4">
    <location>
        <begin position="250"/>
        <end position="281"/>
    </location>
</feature>
<feature type="region of interest" description="Disordered" evidence="5">
    <location>
        <begin position="339"/>
        <end position="374"/>
    </location>
</feature>
<dbReference type="InterPro" id="IPR015943">
    <property type="entry name" value="WD40/YVTN_repeat-like_dom_sf"/>
</dbReference>
<proteinExistence type="predicted"/>
<dbReference type="Proteomes" id="UP001642482">
    <property type="component" value="Unassembled WGS sequence"/>
</dbReference>
<name>A0ABP0C8B3_9PEZI</name>
<dbReference type="PANTHER" id="PTHR19849">
    <property type="entry name" value="PHOSPHOLIPASE A-2-ACTIVATING PROTEIN"/>
    <property type="match status" value="1"/>
</dbReference>
<keyword evidence="2 4" id="KW-0853">WD repeat</keyword>
<dbReference type="EMBL" id="CAWUHD010000078">
    <property type="protein sequence ID" value="CAK7228238.1"/>
    <property type="molecule type" value="Genomic_DNA"/>
</dbReference>
<evidence type="ECO:0000256" key="5">
    <source>
        <dbReference type="SAM" id="MobiDB-lite"/>
    </source>
</evidence>
<dbReference type="InterPro" id="IPR011989">
    <property type="entry name" value="ARM-like"/>
</dbReference>
<keyword evidence="3" id="KW-0677">Repeat</keyword>
<feature type="compositionally biased region" description="Polar residues" evidence="5">
    <location>
        <begin position="339"/>
        <end position="357"/>
    </location>
</feature>
<dbReference type="PROSITE" id="PS50082">
    <property type="entry name" value="WD_REPEATS_2"/>
    <property type="match status" value="2"/>
</dbReference>
<dbReference type="Gene3D" id="2.130.10.10">
    <property type="entry name" value="YVTN repeat-like/Quinoprotein amine dehydrogenase"/>
    <property type="match status" value="1"/>
</dbReference>
<keyword evidence="8" id="KW-1185">Reference proteome</keyword>
<keyword evidence="1" id="KW-0963">Cytoplasm</keyword>
<dbReference type="Pfam" id="PF00400">
    <property type="entry name" value="WD40"/>
    <property type="match status" value="3"/>
</dbReference>
<evidence type="ECO:0000256" key="1">
    <source>
        <dbReference type="ARBA" id="ARBA00022490"/>
    </source>
</evidence>
<dbReference type="CDD" id="cd00200">
    <property type="entry name" value="WD40"/>
    <property type="match status" value="1"/>
</dbReference>
<evidence type="ECO:0000313" key="7">
    <source>
        <dbReference type="EMBL" id="CAK7228238.1"/>
    </source>
</evidence>
<dbReference type="InterPro" id="IPR015155">
    <property type="entry name" value="PFU"/>
</dbReference>
<accession>A0ABP0C8B3</accession>
<reference evidence="7 8" key="1">
    <citation type="submission" date="2024-01" db="EMBL/GenBank/DDBJ databases">
        <authorList>
            <person name="Allen C."/>
            <person name="Tagirdzhanova G."/>
        </authorList>
    </citation>
    <scope>NUCLEOTIDE SEQUENCE [LARGE SCALE GENOMIC DNA]</scope>
</reference>
<gene>
    <name evidence="7" type="primary">lub1</name>
    <name evidence="7" type="ORF">SEUCBS140593_006846</name>
</gene>
<organism evidence="7 8">
    <name type="scientific">Sporothrix eucalyptigena</name>
    <dbReference type="NCBI Taxonomy" id="1812306"/>
    <lineage>
        <taxon>Eukaryota</taxon>
        <taxon>Fungi</taxon>
        <taxon>Dikarya</taxon>
        <taxon>Ascomycota</taxon>
        <taxon>Pezizomycotina</taxon>
        <taxon>Sordariomycetes</taxon>
        <taxon>Sordariomycetidae</taxon>
        <taxon>Ophiostomatales</taxon>
        <taxon>Ophiostomataceae</taxon>
        <taxon>Sporothrix</taxon>
    </lineage>
</organism>
<dbReference type="PROSITE" id="PS50294">
    <property type="entry name" value="WD_REPEATS_REGION"/>
    <property type="match status" value="2"/>
</dbReference>
<dbReference type="Pfam" id="PF09070">
    <property type="entry name" value="PFU"/>
    <property type="match status" value="1"/>
</dbReference>
<feature type="repeat" description="WD" evidence="4">
    <location>
        <begin position="112"/>
        <end position="153"/>
    </location>
</feature>
<dbReference type="PROSITE" id="PS51396">
    <property type="entry name" value="PUL"/>
    <property type="match status" value="1"/>
</dbReference>
<evidence type="ECO:0000313" key="8">
    <source>
        <dbReference type="Proteomes" id="UP001642482"/>
    </source>
</evidence>
<sequence>MANSAGDFQLSATLSGHEKDVRAVCFPTPGSVFTASRDCTVQAWHETTASPPSYAGSLLAQGPYSFNSLAFLPPSEARPQYPKGLVLAGSHGHTVEVKSPGSNITDARVALLSGHTSNVSALSVSPNGEFVVSGDWDGRAKLWNTATWEAELELVGPDPSDKQRAIWAVLAYSDTIIMTGSADHVIRGYSLQNKREKEGELQPGVFIRTPDVVRALCRVRKHPSRAQVASAGNDFMIRLWQFNGAQVGALQGHESFIYALDSLPTGELVSSSEDRTVRIWKGESCIQTITHPALSIWSISVCQKTGDFATGASDNVARIFSRDPGRVASDKTLKEFSESLQRSSIPQQQMGDISPSSLPGPDFIGTKSGTKEGQTVMINSGGGNISVYQWSMGQNQWLLVGSVVDSSAQRDETPSIDLAASTSIPGPDSTSQPSPGGSNSANHPLGPHAVFVTLAQINFTPALNRINVVNNNLLQQSNPNHALSLGSKQSAQLTSLVQALAKDVPLIPATIPAMVPAVKTRTFTVEPSSVAIVLKIATTWPYKDRLPGLDILRCIAPSASLAEYTNSQGRNVLDALLPSILDYPKESGTELAADSKSVENNAMMALRVITNLFATTPGQQLVARNADKIVEFLSHVLDIAGRKNRNLMVAWASAASNITSFALREQEAEGQNSIGESLAKMIKLLAVPILDLADAEVVFRALIALGNLASIPGQGDFAGQVRSSGARTWINLAIGKVDEARVKAGTGIGHSAYYFRV</sequence>
<dbReference type="Pfam" id="PF08324">
    <property type="entry name" value="PUL"/>
    <property type="match status" value="1"/>
</dbReference>
<dbReference type="InterPro" id="IPR013535">
    <property type="entry name" value="PUL_dom"/>
</dbReference>
<evidence type="ECO:0000256" key="2">
    <source>
        <dbReference type="ARBA" id="ARBA00022574"/>
    </source>
</evidence>
<protein>
    <submittedName>
        <fullName evidence="7">WD repeat protein Lub1</fullName>
    </submittedName>
</protein>
<dbReference type="InterPro" id="IPR001680">
    <property type="entry name" value="WD40_rpt"/>
</dbReference>
<dbReference type="Gene3D" id="1.25.10.10">
    <property type="entry name" value="Leucine-rich Repeat Variant"/>
    <property type="match status" value="1"/>
</dbReference>
<evidence type="ECO:0000256" key="3">
    <source>
        <dbReference type="ARBA" id="ARBA00022737"/>
    </source>
</evidence>
<feature type="region of interest" description="Disordered" evidence="5">
    <location>
        <begin position="418"/>
        <end position="444"/>
    </location>
</feature>
<comment type="caution">
    <text evidence="7">The sequence shown here is derived from an EMBL/GenBank/DDBJ whole genome shotgun (WGS) entry which is preliminary data.</text>
</comment>